<evidence type="ECO:0000256" key="3">
    <source>
        <dbReference type="ARBA" id="ARBA00022475"/>
    </source>
</evidence>
<gene>
    <name evidence="12" type="ORF">ENS59_00945</name>
</gene>
<evidence type="ECO:0000256" key="2">
    <source>
        <dbReference type="ARBA" id="ARBA00022448"/>
    </source>
</evidence>
<dbReference type="GO" id="GO:0005524">
    <property type="term" value="F:ATP binding"/>
    <property type="evidence" value="ECO:0007669"/>
    <property type="project" value="UniProtKB-KW"/>
</dbReference>
<keyword evidence="5" id="KW-0547">Nucleotide-binding</keyword>
<dbReference type="PROSITE" id="PS50893">
    <property type="entry name" value="ABC_TRANSPORTER_2"/>
    <property type="match status" value="1"/>
</dbReference>
<feature type="transmembrane region" description="Helical" evidence="9">
    <location>
        <begin position="301"/>
        <end position="324"/>
    </location>
</feature>
<dbReference type="EMBL" id="DSVL01000029">
    <property type="protein sequence ID" value="HFH28070.1"/>
    <property type="molecule type" value="Genomic_DNA"/>
</dbReference>
<dbReference type="GO" id="GO:0140359">
    <property type="term" value="F:ABC-type transporter activity"/>
    <property type="evidence" value="ECO:0007669"/>
    <property type="project" value="InterPro"/>
</dbReference>
<dbReference type="PANTHER" id="PTHR24221:SF654">
    <property type="entry name" value="ATP-BINDING CASSETTE SUB-FAMILY B MEMBER 6"/>
    <property type="match status" value="1"/>
</dbReference>
<keyword evidence="8 9" id="KW-0472">Membrane</keyword>
<feature type="transmembrane region" description="Helical" evidence="9">
    <location>
        <begin position="224"/>
        <end position="242"/>
    </location>
</feature>
<dbReference type="GO" id="GO:0034040">
    <property type="term" value="F:ATPase-coupled lipid transmembrane transporter activity"/>
    <property type="evidence" value="ECO:0007669"/>
    <property type="project" value="TreeGrafter"/>
</dbReference>
<dbReference type="SMART" id="SM00382">
    <property type="entry name" value="AAA"/>
    <property type="match status" value="1"/>
</dbReference>
<dbReference type="InterPro" id="IPR011527">
    <property type="entry name" value="ABC1_TM_dom"/>
</dbReference>
<dbReference type="PROSITE" id="PS50929">
    <property type="entry name" value="ABC_TM1F"/>
    <property type="match status" value="1"/>
</dbReference>
<sequence length="656" mass="73657">MSITTKELYSIQKNSWPRFGRINLLWSALKGWRHIYALGLAAIIGEVFFTFSSPMIVKLTIDSVIGTAPPVIRFPLSVILEPFLGKNFEGGGLLENFVSSQTLQTWGDTAWVWQPWLRDHLWVLGLAFACMIFMQAFFSFIASLSLNTAAEQSAQALRDRLYQHTQCLPYETMLRAQTGDWLQRCTSDVDTVRRFFAFEFVELFRTLALVAFVFPIMFSLSYRLTLWGSMVMPIIILFSFYFQKMVERLFLVADEREGLLSGIVQENVTGVRVVRAFARQQYELERFSRANRGLRDQVYKLISWLGFYWGFSSFLGILQIALLLGAGLKLYTTGFITIGLLVLFLTYEQQVLWPVRQFGRILADTGKTKVALGRIAELLALVTEEELDKTVKVPTVSYSNAGGSFHDEWARGPIEFVDVSFSYPDGTEVLKHISFRIAPGEHVAIVGPTGSGKSTLMHLLVRFYEPSEGCIRIGGQDIRTIPKGELRKAISLVLQDSFLFGKTVRENLLAACPEANDTTLIEVAQKAAFHHVAMGFQDGYDTMVGERGVTLSGGQRQRLALARALLRTAPILILDDSLSAVDTETDRLIREAIGKQGRGTTTTFIVAHRLTTLAEADTILVLEDGRITAQGSHEDLIQQPGLYRRLAELQSAFMDE</sequence>
<feature type="domain" description="ABC transmembrane type-1" evidence="11">
    <location>
        <begin position="37"/>
        <end position="367"/>
    </location>
</feature>
<feature type="transmembrane region" description="Helical" evidence="9">
    <location>
        <begin position="35"/>
        <end position="57"/>
    </location>
</feature>
<evidence type="ECO:0000256" key="9">
    <source>
        <dbReference type="SAM" id="Phobius"/>
    </source>
</evidence>
<dbReference type="InterPro" id="IPR017871">
    <property type="entry name" value="ABC_transporter-like_CS"/>
</dbReference>
<keyword evidence="6 12" id="KW-0067">ATP-binding</keyword>
<keyword evidence="2" id="KW-0813">Transport</keyword>
<dbReference type="SUPFAM" id="SSF90123">
    <property type="entry name" value="ABC transporter transmembrane region"/>
    <property type="match status" value="1"/>
</dbReference>
<evidence type="ECO:0000313" key="12">
    <source>
        <dbReference type="EMBL" id="HFH28070.1"/>
    </source>
</evidence>
<keyword evidence="3" id="KW-1003">Cell membrane</keyword>
<dbReference type="FunFam" id="3.40.50.300:FF:000221">
    <property type="entry name" value="Multidrug ABC transporter ATP-binding protein"/>
    <property type="match status" value="1"/>
</dbReference>
<evidence type="ECO:0000256" key="7">
    <source>
        <dbReference type="ARBA" id="ARBA00022989"/>
    </source>
</evidence>
<dbReference type="PANTHER" id="PTHR24221">
    <property type="entry name" value="ATP-BINDING CASSETTE SUB-FAMILY B"/>
    <property type="match status" value="1"/>
</dbReference>
<keyword evidence="4 9" id="KW-0812">Transmembrane</keyword>
<dbReference type="CDD" id="cd18542">
    <property type="entry name" value="ABC_6TM_YknU_like"/>
    <property type="match status" value="1"/>
</dbReference>
<evidence type="ECO:0000256" key="5">
    <source>
        <dbReference type="ARBA" id="ARBA00022741"/>
    </source>
</evidence>
<dbReference type="Gene3D" id="3.40.50.300">
    <property type="entry name" value="P-loop containing nucleotide triphosphate hydrolases"/>
    <property type="match status" value="1"/>
</dbReference>
<dbReference type="Pfam" id="PF00664">
    <property type="entry name" value="ABC_membrane"/>
    <property type="match status" value="1"/>
</dbReference>
<dbReference type="Gene3D" id="1.20.1560.10">
    <property type="entry name" value="ABC transporter type 1, transmembrane domain"/>
    <property type="match status" value="1"/>
</dbReference>
<dbReference type="InterPro" id="IPR027417">
    <property type="entry name" value="P-loop_NTPase"/>
</dbReference>
<comment type="subcellular location">
    <subcellularLocation>
        <location evidence="1">Cell membrane</location>
        <topology evidence="1">Multi-pass membrane protein</topology>
    </subcellularLocation>
</comment>
<feature type="transmembrane region" description="Helical" evidence="9">
    <location>
        <begin position="330"/>
        <end position="347"/>
    </location>
</feature>
<name>A0A7C3EAT6_9SPIR</name>
<reference evidence="12" key="1">
    <citation type="journal article" date="2020" name="mSystems">
        <title>Genome- and Community-Level Interaction Insights into Carbon Utilization and Element Cycling Functions of Hydrothermarchaeota in Hydrothermal Sediment.</title>
        <authorList>
            <person name="Zhou Z."/>
            <person name="Liu Y."/>
            <person name="Xu W."/>
            <person name="Pan J."/>
            <person name="Luo Z.H."/>
            <person name="Li M."/>
        </authorList>
    </citation>
    <scope>NUCLEOTIDE SEQUENCE [LARGE SCALE GENOMIC DNA]</scope>
    <source>
        <strain evidence="12">SpSt-503</strain>
    </source>
</reference>
<dbReference type="InterPro" id="IPR003593">
    <property type="entry name" value="AAA+_ATPase"/>
</dbReference>
<feature type="domain" description="ABC transporter" evidence="10">
    <location>
        <begin position="414"/>
        <end position="649"/>
    </location>
</feature>
<accession>A0A7C3EAT6</accession>
<organism evidence="12">
    <name type="scientific">Gracilinema caldarium</name>
    <dbReference type="NCBI Taxonomy" id="215591"/>
    <lineage>
        <taxon>Bacteria</taxon>
        <taxon>Pseudomonadati</taxon>
        <taxon>Spirochaetota</taxon>
        <taxon>Spirochaetia</taxon>
        <taxon>Spirochaetales</taxon>
        <taxon>Breznakiellaceae</taxon>
        <taxon>Gracilinema</taxon>
    </lineage>
</organism>
<proteinExistence type="predicted"/>
<dbReference type="AlphaFoldDB" id="A0A7C3EAT6"/>
<evidence type="ECO:0000256" key="8">
    <source>
        <dbReference type="ARBA" id="ARBA00023136"/>
    </source>
</evidence>
<dbReference type="InterPro" id="IPR036640">
    <property type="entry name" value="ABC1_TM_sf"/>
</dbReference>
<evidence type="ECO:0000259" key="11">
    <source>
        <dbReference type="PROSITE" id="PS50929"/>
    </source>
</evidence>
<dbReference type="Pfam" id="PF00005">
    <property type="entry name" value="ABC_tran"/>
    <property type="match status" value="1"/>
</dbReference>
<comment type="caution">
    <text evidence="12">The sequence shown here is derived from an EMBL/GenBank/DDBJ whole genome shotgun (WGS) entry which is preliminary data.</text>
</comment>
<dbReference type="PROSITE" id="PS00211">
    <property type="entry name" value="ABC_TRANSPORTER_1"/>
    <property type="match status" value="1"/>
</dbReference>
<evidence type="ECO:0000259" key="10">
    <source>
        <dbReference type="PROSITE" id="PS50893"/>
    </source>
</evidence>
<dbReference type="SUPFAM" id="SSF52540">
    <property type="entry name" value="P-loop containing nucleoside triphosphate hydrolases"/>
    <property type="match status" value="1"/>
</dbReference>
<dbReference type="InterPro" id="IPR003439">
    <property type="entry name" value="ABC_transporter-like_ATP-bd"/>
</dbReference>
<evidence type="ECO:0000256" key="6">
    <source>
        <dbReference type="ARBA" id="ARBA00022840"/>
    </source>
</evidence>
<dbReference type="GO" id="GO:0016887">
    <property type="term" value="F:ATP hydrolysis activity"/>
    <property type="evidence" value="ECO:0007669"/>
    <property type="project" value="InterPro"/>
</dbReference>
<protein>
    <submittedName>
        <fullName evidence="12">ABC transporter ATP-binding protein</fullName>
    </submittedName>
</protein>
<evidence type="ECO:0000256" key="4">
    <source>
        <dbReference type="ARBA" id="ARBA00022692"/>
    </source>
</evidence>
<evidence type="ECO:0000256" key="1">
    <source>
        <dbReference type="ARBA" id="ARBA00004651"/>
    </source>
</evidence>
<feature type="transmembrane region" description="Helical" evidence="9">
    <location>
        <begin position="121"/>
        <end position="146"/>
    </location>
</feature>
<keyword evidence="7 9" id="KW-1133">Transmembrane helix</keyword>
<dbReference type="GO" id="GO:0005886">
    <property type="term" value="C:plasma membrane"/>
    <property type="evidence" value="ECO:0007669"/>
    <property type="project" value="UniProtKB-SubCell"/>
</dbReference>
<feature type="transmembrane region" description="Helical" evidence="9">
    <location>
        <begin position="200"/>
        <end position="218"/>
    </location>
</feature>
<dbReference type="InterPro" id="IPR039421">
    <property type="entry name" value="Type_1_exporter"/>
</dbReference>